<dbReference type="AlphaFoldDB" id="A0A2T0MBN3"/>
<feature type="chain" id="PRO_5015667347" description="Nuclear transport factor 2 family protein" evidence="1">
    <location>
        <begin position="20"/>
        <end position="174"/>
    </location>
</feature>
<dbReference type="Gene3D" id="3.10.450.50">
    <property type="match status" value="1"/>
</dbReference>
<feature type="signal peptide" evidence="1">
    <location>
        <begin position="1"/>
        <end position="19"/>
    </location>
</feature>
<keyword evidence="1" id="KW-0732">Signal</keyword>
<dbReference type="OrthoDB" id="8754772at2"/>
<dbReference type="RefSeq" id="WP_146129921.1">
    <property type="nucleotide sequence ID" value="NZ_PVYX01000002.1"/>
</dbReference>
<keyword evidence="3" id="KW-1185">Reference proteome</keyword>
<reference evidence="2 3" key="1">
    <citation type="submission" date="2018-03" db="EMBL/GenBank/DDBJ databases">
        <title>Genomic Encyclopedia of Archaeal and Bacterial Type Strains, Phase II (KMG-II): from individual species to whole genera.</title>
        <authorList>
            <person name="Goeker M."/>
        </authorList>
    </citation>
    <scope>NUCLEOTIDE SEQUENCE [LARGE SCALE GENOMIC DNA]</scope>
    <source>
        <strain evidence="2 3">DSM 25027</strain>
    </source>
</reference>
<sequence length="174" mass="20034">MRSYLTSAFVLFSSIITMAQQDKNEVYFPLEDVATLSGIITIAYNGISGEAGTSRQLEKMKSLYAPNAIIFKNTSIKGKPSRKVLTLNEFYSEMGNIRESGFFEEEINREVRIFGNIAQVWSTYQVRHDKNGPIIRRGINSLQLHFKDNRWWILSWGWDGESETNRIPTSFDSY</sequence>
<evidence type="ECO:0008006" key="4">
    <source>
        <dbReference type="Google" id="ProtNLM"/>
    </source>
</evidence>
<organism evidence="2 3">
    <name type="scientific">Flagellimonas meridianipacifica</name>
    <dbReference type="NCBI Taxonomy" id="1080225"/>
    <lineage>
        <taxon>Bacteria</taxon>
        <taxon>Pseudomonadati</taxon>
        <taxon>Bacteroidota</taxon>
        <taxon>Flavobacteriia</taxon>
        <taxon>Flavobacteriales</taxon>
        <taxon>Flavobacteriaceae</taxon>
        <taxon>Flagellimonas</taxon>
    </lineage>
</organism>
<gene>
    <name evidence="2" type="ORF">CLV81_3318</name>
</gene>
<accession>A0A2T0MBN3</accession>
<comment type="caution">
    <text evidence="2">The sequence shown here is derived from an EMBL/GenBank/DDBJ whole genome shotgun (WGS) entry which is preliminary data.</text>
</comment>
<dbReference type="EMBL" id="PVYX01000002">
    <property type="protein sequence ID" value="PRX54913.1"/>
    <property type="molecule type" value="Genomic_DNA"/>
</dbReference>
<dbReference type="SUPFAM" id="SSF54427">
    <property type="entry name" value="NTF2-like"/>
    <property type="match status" value="1"/>
</dbReference>
<evidence type="ECO:0000313" key="2">
    <source>
        <dbReference type="EMBL" id="PRX54913.1"/>
    </source>
</evidence>
<name>A0A2T0MBN3_9FLAO</name>
<evidence type="ECO:0000313" key="3">
    <source>
        <dbReference type="Proteomes" id="UP000237640"/>
    </source>
</evidence>
<protein>
    <recommendedName>
        <fullName evidence="4">Nuclear transport factor 2 family protein</fullName>
    </recommendedName>
</protein>
<dbReference type="InterPro" id="IPR032710">
    <property type="entry name" value="NTF2-like_dom_sf"/>
</dbReference>
<dbReference type="Proteomes" id="UP000237640">
    <property type="component" value="Unassembled WGS sequence"/>
</dbReference>
<proteinExistence type="predicted"/>
<evidence type="ECO:0000256" key="1">
    <source>
        <dbReference type="SAM" id="SignalP"/>
    </source>
</evidence>